<name>A0AAP3AMN7_RIEAN</name>
<dbReference type="EMBL" id="JAOZYT010000012">
    <property type="protein sequence ID" value="MCW0523309.1"/>
    <property type="molecule type" value="Genomic_DNA"/>
</dbReference>
<organism evidence="1 2">
    <name type="scientific">Riemerella anatipestifer</name>
    <name type="common">Moraxella anatipestifer</name>
    <dbReference type="NCBI Taxonomy" id="34085"/>
    <lineage>
        <taxon>Bacteria</taxon>
        <taxon>Pseudomonadati</taxon>
        <taxon>Bacteroidota</taxon>
        <taxon>Flavobacteriia</taxon>
        <taxon>Flavobacteriales</taxon>
        <taxon>Weeksellaceae</taxon>
        <taxon>Riemerella</taxon>
    </lineage>
</organism>
<reference evidence="1" key="1">
    <citation type="submission" date="2022-10" db="EMBL/GenBank/DDBJ databases">
        <title>Sifting through the core-genome to identify putative cross-protective antigens against Riemerella anatipestifer.</title>
        <authorList>
            <person name="Zheng X."/>
            <person name="Zhang W."/>
        </authorList>
    </citation>
    <scope>NUCLEOTIDE SEQUENCE</scope>
    <source>
        <strain evidence="1">ZWRA178</strain>
    </source>
</reference>
<comment type="caution">
    <text evidence="1">The sequence shown here is derived from an EMBL/GenBank/DDBJ whole genome shotgun (WGS) entry which is preliminary data.</text>
</comment>
<dbReference type="Proteomes" id="UP001207440">
    <property type="component" value="Unassembled WGS sequence"/>
</dbReference>
<gene>
    <name evidence="1" type="ORF">OKE68_03115</name>
</gene>
<dbReference type="AlphaFoldDB" id="A0AAP3AMN7"/>
<protein>
    <submittedName>
        <fullName evidence="1">Uncharacterized protein</fullName>
    </submittedName>
</protein>
<accession>A0AAP3AMN7</accession>
<dbReference type="RefSeq" id="WP_004917413.1">
    <property type="nucleotide sequence ID" value="NZ_CP031845.1"/>
</dbReference>
<evidence type="ECO:0000313" key="2">
    <source>
        <dbReference type="Proteomes" id="UP001207440"/>
    </source>
</evidence>
<evidence type="ECO:0000313" key="1">
    <source>
        <dbReference type="EMBL" id="MCW0523309.1"/>
    </source>
</evidence>
<dbReference type="GeneID" id="93717955"/>
<sequence>MRFKSILLLMIFLNFMALPSIAKMFGEDISIVTFTISEEETQSGETISFSEKMISEVMSLQDFSLLSSYKYASRVFISSDDAALLSPFLSVHYTPPEA</sequence>
<proteinExistence type="predicted"/>